<dbReference type="InterPro" id="IPR036465">
    <property type="entry name" value="vWFA_dom_sf"/>
</dbReference>
<dbReference type="SUPFAM" id="SSF53300">
    <property type="entry name" value="vWA-like"/>
    <property type="match status" value="1"/>
</dbReference>
<proteinExistence type="predicted"/>
<dbReference type="AlphaFoldDB" id="A0A6C0M2Z8"/>
<name>A0A6C0M2Z8_9ZZZZ</name>
<accession>A0A6C0M2Z8</accession>
<feature type="region of interest" description="Disordered" evidence="1">
    <location>
        <begin position="270"/>
        <end position="324"/>
    </location>
</feature>
<protein>
    <submittedName>
        <fullName evidence="2">Uncharacterized protein</fullName>
    </submittedName>
</protein>
<reference evidence="2" key="1">
    <citation type="journal article" date="2020" name="Nature">
        <title>Giant virus diversity and host interactions through global metagenomics.</title>
        <authorList>
            <person name="Schulz F."/>
            <person name="Roux S."/>
            <person name="Paez-Espino D."/>
            <person name="Jungbluth S."/>
            <person name="Walsh D.A."/>
            <person name="Denef V.J."/>
            <person name="McMahon K.D."/>
            <person name="Konstantinidis K.T."/>
            <person name="Eloe-Fadrosh E.A."/>
            <person name="Kyrpides N.C."/>
            <person name="Woyke T."/>
        </authorList>
    </citation>
    <scope>NUCLEOTIDE SEQUENCE</scope>
    <source>
        <strain evidence="2">GVMAG-S-1035124-57</strain>
    </source>
</reference>
<sequence>MEDFPKHLLAAPSAAQPPAPAAAAPVPAAEDPVAEAEIQAAAEDAVPVPVPQVEDEEESQLPPFAVKDMNVLVVQDISGSMESQRVSVATGINEIFGDMQKRYREPCEHKATVCIIKFSSHDNITASPVIPISEAKPITMRDLVCDGMTAMWDATAIAIDHMNKHSAGVPATTYIFTDGDDNDSKMHTRSSVNEMIADNKKRNPMHSVLFIGSDPTTKRNAQDIGIDRVHSIQHDANSTPIAYEVCRRALGRCVSGDTQSTEFTQEDIAMSETPQHQHEPQTPRTPHTPPHHTDSQVSDSQLSEDDYAFASDDVPSRTFSSYRR</sequence>
<feature type="region of interest" description="Disordered" evidence="1">
    <location>
        <begin position="1"/>
        <end position="34"/>
    </location>
</feature>
<evidence type="ECO:0000313" key="2">
    <source>
        <dbReference type="EMBL" id="QHU36698.1"/>
    </source>
</evidence>
<organism evidence="2">
    <name type="scientific">viral metagenome</name>
    <dbReference type="NCBI Taxonomy" id="1070528"/>
    <lineage>
        <taxon>unclassified sequences</taxon>
        <taxon>metagenomes</taxon>
        <taxon>organismal metagenomes</taxon>
    </lineage>
</organism>
<evidence type="ECO:0000256" key="1">
    <source>
        <dbReference type="SAM" id="MobiDB-lite"/>
    </source>
</evidence>
<dbReference type="Gene3D" id="3.40.50.410">
    <property type="entry name" value="von Willebrand factor, type A domain"/>
    <property type="match status" value="1"/>
</dbReference>
<dbReference type="EMBL" id="MN740631">
    <property type="protein sequence ID" value="QHU36698.1"/>
    <property type="molecule type" value="Genomic_DNA"/>
</dbReference>
<feature type="compositionally biased region" description="Low complexity" evidence="1">
    <location>
        <begin position="21"/>
        <end position="34"/>
    </location>
</feature>
<dbReference type="CDD" id="cd00198">
    <property type="entry name" value="vWFA"/>
    <property type="match status" value="1"/>
</dbReference>